<protein>
    <submittedName>
        <fullName evidence="2">Uncharacterized protein</fullName>
    </submittedName>
</protein>
<evidence type="ECO:0000313" key="3">
    <source>
        <dbReference type="Proteomes" id="UP000029964"/>
    </source>
</evidence>
<dbReference type="EMBL" id="JPKY01000105">
    <property type="protein sequence ID" value="KFH42076.1"/>
    <property type="molecule type" value="Genomic_DNA"/>
</dbReference>
<evidence type="ECO:0000313" key="2">
    <source>
        <dbReference type="EMBL" id="KFH42076.1"/>
    </source>
</evidence>
<feature type="compositionally biased region" description="Pro residues" evidence="1">
    <location>
        <begin position="72"/>
        <end position="92"/>
    </location>
</feature>
<organism evidence="2 3">
    <name type="scientific">Hapsidospora chrysogenum (strain ATCC 11550 / CBS 779.69 / DSM 880 / IAM 14645 / JCM 23072 / IMI 49137)</name>
    <name type="common">Acremonium chrysogenum</name>
    <dbReference type="NCBI Taxonomy" id="857340"/>
    <lineage>
        <taxon>Eukaryota</taxon>
        <taxon>Fungi</taxon>
        <taxon>Dikarya</taxon>
        <taxon>Ascomycota</taxon>
        <taxon>Pezizomycotina</taxon>
        <taxon>Sordariomycetes</taxon>
        <taxon>Hypocreomycetidae</taxon>
        <taxon>Hypocreales</taxon>
        <taxon>Bionectriaceae</taxon>
        <taxon>Hapsidospora</taxon>
    </lineage>
</organism>
<dbReference type="HOGENOM" id="CLU_1786319_0_0_1"/>
<dbReference type="AlphaFoldDB" id="A0A086SY94"/>
<accession>A0A086SY94</accession>
<evidence type="ECO:0000256" key="1">
    <source>
        <dbReference type="SAM" id="MobiDB-lite"/>
    </source>
</evidence>
<feature type="compositionally biased region" description="Basic residues" evidence="1">
    <location>
        <begin position="107"/>
        <end position="117"/>
    </location>
</feature>
<gene>
    <name evidence="2" type="ORF">ACRE_072020</name>
</gene>
<dbReference type="STRING" id="857340.A0A086SY94"/>
<dbReference type="Proteomes" id="UP000029964">
    <property type="component" value="Unassembled WGS sequence"/>
</dbReference>
<feature type="region of interest" description="Disordered" evidence="1">
    <location>
        <begin position="1"/>
        <end position="34"/>
    </location>
</feature>
<reference evidence="3" key="1">
    <citation type="journal article" date="2014" name="Genome Announc.">
        <title>Genome sequence and annotation of Acremonium chrysogenum, producer of the beta-lactam antibiotic cephalosporin C.</title>
        <authorList>
            <person name="Terfehr D."/>
            <person name="Dahlmann T.A."/>
            <person name="Specht T."/>
            <person name="Zadra I."/>
            <person name="Kuernsteiner H."/>
            <person name="Kueck U."/>
        </authorList>
    </citation>
    <scope>NUCLEOTIDE SEQUENCE [LARGE SCALE GENOMIC DNA]</scope>
    <source>
        <strain evidence="3">ATCC 11550 / CBS 779.69 / DSM 880 / IAM 14645 / JCM 23072 / IMI 49137</strain>
    </source>
</reference>
<sequence>MDRPSTPSRPPDYTLPPWRDDLDDFRDDDTPSGQNAAAVRLLTSVDGESTLDDSRSYVLFPEFNLTPLSLHRPPPSLPPPPPPPSPAQPPQPATSLPQAPSIERLRSVKLQKRKKQRGIASSVDPTQVLPSIPEGPSNRFREQRR</sequence>
<comment type="caution">
    <text evidence="2">The sequence shown here is derived from an EMBL/GenBank/DDBJ whole genome shotgun (WGS) entry which is preliminary data.</text>
</comment>
<keyword evidence="3" id="KW-1185">Reference proteome</keyword>
<name>A0A086SY94_HAPC1</name>
<proteinExistence type="predicted"/>
<feature type="region of interest" description="Disordered" evidence="1">
    <location>
        <begin position="66"/>
        <end position="145"/>
    </location>
</feature>